<dbReference type="InterPro" id="IPR023267">
    <property type="entry name" value="RCMT"/>
</dbReference>
<dbReference type="InterPro" id="IPR029063">
    <property type="entry name" value="SAM-dependent_MTases_sf"/>
</dbReference>
<evidence type="ECO:0000313" key="7">
    <source>
        <dbReference type="EMBL" id="TXG76260.1"/>
    </source>
</evidence>
<evidence type="ECO:0000313" key="8">
    <source>
        <dbReference type="Proteomes" id="UP000321026"/>
    </source>
</evidence>
<dbReference type="InterPro" id="IPR049560">
    <property type="entry name" value="MeTrfase_RsmB-F_NOP2_cat"/>
</dbReference>
<protein>
    <recommendedName>
        <fullName evidence="6">SAM-dependent MTase RsmB/NOP-type domain-containing protein</fullName>
    </recommendedName>
</protein>
<dbReference type="PRINTS" id="PR02008">
    <property type="entry name" value="RCMTFAMILY"/>
</dbReference>
<reference evidence="7 8" key="1">
    <citation type="submission" date="2018-09" db="EMBL/GenBank/DDBJ databases">
        <title>Metagenome Assembled Genomes from an Advanced Water Purification Facility.</title>
        <authorList>
            <person name="Stamps B.W."/>
            <person name="Spear J.R."/>
        </authorList>
    </citation>
    <scope>NUCLEOTIDE SEQUENCE [LARGE SCALE GENOMIC DNA]</scope>
    <source>
        <strain evidence="7">Bin_63_2</strain>
    </source>
</reference>
<evidence type="ECO:0000256" key="4">
    <source>
        <dbReference type="ARBA" id="ARBA00022884"/>
    </source>
</evidence>
<keyword evidence="3 5" id="KW-0949">S-adenosyl-L-methionine</keyword>
<comment type="similarity">
    <text evidence="5">Belongs to the class I-like SAM-binding methyltransferase superfamily. RsmB/NOP family.</text>
</comment>
<dbReference type="PANTHER" id="PTHR22807">
    <property type="entry name" value="NOP2 YEAST -RELATED NOL1/NOP2/FMU SUN DOMAIN-CONTAINING"/>
    <property type="match status" value="1"/>
</dbReference>
<dbReference type="EMBL" id="SSDS01000078">
    <property type="protein sequence ID" value="TXG76260.1"/>
    <property type="molecule type" value="Genomic_DNA"/>
</dbReference>
<dbReference type="Pfam" id="PF01189">
    <property type="entry name" value="Methyltr_RsmB-F"/>
    <property type="match status" value="1"/>
</dbReference>
<evidence type="ECO:0000259" key="6">
    <source>
        <dbReference type="PROSITE" id="PS51686"/>
    </source>
</evidence>
<keyword evidence="4 5" id="KW-0694">RNA-binding</keyword>
<comment type="caution">
    <text evidence="5">Lacks conserved residue(s) required for the propagation of feature annotation.</text>
</comment>
<dbReference type="Gene3D" id="3.40.50.150">
    <property type="entry name" value="Vaccinia Virus protein VP39"/>
    <property type="match status" value="1"/>
</dbReference>
<dbReference type="GO" id="GO:0008173">
    <property type="term" value="F:RNA methyltransferase activity"/>
    <property type="evidence" value="ECO:0007669"/>
    <property type="project" value="InterPro"/>
</dbReference>
<gene>
    <name evidence="7" type="ORF">E6Q11_04950</name>
</gene>
<feature type="domain" description="SAM-dependent MTase RsmB/NOP-type" evidence="6">
    <location>
        <begin position="1"/>
        <end position="146"/>
    </location>
</feature>
<feature type="binding site" evidence="5">
    <location>
        <position position="34"/>
    </location>
    <ligand>
        <name>S-adenosyl-L-methionine</name>
        <dbReference type="ChEBI" id="CHEBI:59789"/>
    </ligand>
</feature>
<comment type="caution">
    <text evidence="7">The sequence shown here is derived from an EMBL/GenBank/DDBJ whole genome shotgun (WGS) entry which is preliminary data.</text>
</comment>
<accession>A0A5C7J429</accession>
<keyword evidence="2 5" id="KW-0808">Transferase</keyword>
<dbReference type="Proteomes" id="UP000321026">
    <property type="component" value="Unassembled WGS sequence"/>
</dbReference>
<dbReference type="PANTHER" id="PTHR22807:SF30">
    <property type="entry name" value="28S RRNA (CYTOSINE(4447)-C(5))-METHYLTRANSFERASE-RELATED"/>
    <property type="match status" value="1"/>
</dbReference>
<organism evidence="7 8">
    <name type="scientific">Candidatus Dojkabacteria bacterium</name>
    <dbReference type="NCBI Taxonomy" id="2099670"/>
    <lineage>
        <taxon>Bacteria</taxon>
        <taxon>Candidatus Dojkabacteria</taxon>
    </lineage>
</organism>
<proteinExistence type="inferred from homology"/>
<feature type="active site" description="Nucleophile" evidence="5">
    <location>
        <position position="88"/>
    </location>
</feature>
<evidence type="ECO:0000256" key="1">
    <source>
        <dbReference type="ARBA" id="ARBA00022603"/>
    </source>
</evidence>
<dbReference type="SUPFAM" id="SSF53335">
    <property type="entry name" value="S-adenosyl-L-methionine-dependent methyltransferases"/>
    <property type="match status" value="1"/>
</dbReference>
<dbReference type="GO" id="GO:0003723">
    <property type="term" value="F:RNA binding"/>
    <property type="evidence" value="ECO:0007669"/>
    <property type="project" value="UniProtKB-UniRule"/>
</dbReference>
<evidence type="ECO:0000256" key="2">
    <source>
        <dbReference type="ARBA" id="ARBA00022679"/>
    </source>
</evidence>
<name>A0A5C7J429_9BACT</name>
<keyword evidence="1 5" id="KW-0489">Methyltransferase</keyword>
<dbReference type="PROSITE" id="PS51686">
    <property type="entry name" value="SAM_MT_RSMB_NOP"/>
    <property type="match status" value="1"/>
</dbReference>
<dbReference type="AlphaFoldDB" id="A0A5C7J429"/>
<sequence>MKCLKVDATEVVAHYSKDAQGNKGEKLFDRILIDAPCSSDGRINLSDERTYKWYSGEKSNSKSLIQYELLEQARKMLKDGGKIVYSTCSISRRENEDVVQKFLKTHPEFTLLLSPIAPDYTLENNMNRWYPSDTMEGFFVAILEKK</sequence>
<evidence type="ECO:0000256" key="3">
    <source>
        <dbReference type="ARBA" id="ARBA00022691"/>
    </source>
</evidence>
<dbReference type="InterPro" id="IPR001678">
    <property type="entry name" value="MeTrfase_RsmB-F_NOP2_dom"/>
</dbReference>
<dbReference type="GO" id="GO:0001510">
    <property type="term" value="P:RNA methylation"/>
    <property type="evidence" value="ECO:0007669"/>
    <property type="project" value="InterPro"/>
</dbReference>
<evidence type="ECO:0000256" key="5">
    <source>
        <dbReference type="PROSITE-ProRule" id="PRU01023"/>
    </source>
</evidence>